<dbReference type="GeneID" id="43162739"/>
<dbReference type="Gene3D" id="2.40.170.20">
    <property type="entry name" value="TonB-dependent receptor, beta-barrel domain"/>
    <property type="match status" value="1"/>
</dbReference>
<feature type="signal peptide" evidence="17">
    <location>
        <begin position="1"/>
        <end position="23"/>
    </location>
</feature>
<feature type="chain" id="PRO_5046291005" evidence="17">
    <location>
        <begin position="24"/>
        <end position="799"/>
    </location>
</feature>
<dbReference type="SMART" id="SM00965">
    <property type="entry name" value="STN"/>
    <property type="match status" value="1"/>
</dbReference>
<evidence type="ECO:0000256" key="3">
    <source>
        <dbReference type="ARBA" id="ARBA00022448"/>
    </source>
</evidence>
<dbReference type="InterPro" id="IPR000531">
    <property type="entry name" value="Beta-barrel_TonB"/>
</dbReference>
<evidence type="ECO:0000256" key="2">
    <source>
        <dbReference type="ARBA" id="ARBA00009810"/>
    </source>
</evidence>
<keyword evidence="4 14" id="KW-1134">Transmembrane beta strand</keyword>
<reference evidence="19 20" key="1">
    <citation type="submission" date="2023-11" db="EMBL/GenBank/DDBJ databases">
        <title>MicrobeMod: A computational toolkit for identifying prokaryotic methylation and restriction-modification with nanopore sequencing.</title>
        <authorList>
            <person name="Crits-Christoph A."/>
            <person name="Kang S.C."/>
            <person name="Lee H."/>
            <person name="Ostrov N."/>
        </authorList>
    </citation>
    <scope>NUCLEOTIDE SEQUENCE [LARGE SCALE GENOMIC DNA]</scope>
    <source>
        <strain evidence="19 20">ATCC 25935</strain>
    </source>
</reference>
<sequence length="799" mass="87483">MTYFAPRPLLGLLAATTATLACAADAVPRTYNIPAGPLNAVIARFSVESGVYVAADGALTGDKTSPGVQATLAPHDALTRLLAGSGLEAVPQGAGRYIVRQGAAPQAAIRTGVPAAAPLPSLPAVTVSGERETALGHVDGYVARRSATATKTDSRLIDNPQSVSVVTADELADRKVETLDEALRYTAGVTPNMKPWAVDEFSMLRGFELGTAGIFRDGLLTSGRAYAAPIEPYGLERLEVLRGPASVLYGQSPPGGMINAVSKQPSASAMREMGIEYGTYDRKQVKADLGGAIDDQGAWLWRVTMLAREAGTRLDLDRDDRVFFAPALTWQPDANTRLTLLGQYQKDDQAYAWPNQLQNPGPRGQAAPSVNLGGRDNRWKRENVALGYEFEHRFNDIWSVQQNVRYTKLDRHETNVFPRVLQANGTMTRLFYPRSSHWRGLQADTRAQAAFRTGALAHNVLVGVDYADNKTVDRFPYAISPMPAMDLYNPVYGDRQAPVASANPRNERYPLKQVGLYVQDQVKWDQWVVTAGLRRDRADNSNTRELPRAGTASQTYDQSASKTTGRVGAVYLMPSGWAPYVSWSTSFSPEIGRDINNNLLKPSTGRQLEAGLRYQPDQGNVSYTASVFNLVRKNVTTAAAQDPDALVQSGEVRSRGLELEARADLARNLSVVAQYTYLDTDITESNNGDRGLPQQGAVKHSASVWTRYQHKLNDTWLANAGLGLRYYGKARSSLDYGNVNLTNPSFGMLDLAFGLEKKSWRYALNFNNVLDKQVLLDCDGTFCYRSAERTVNVSASYRF</sequence>
<protein>
    <submittedName>
        <fullName evidence="19">TonB-dependent siderophore receptor</fullName>
    </submittedName>
</protein>
<dbReference type="InterPro" id="IPR012910">
    <property type="entry name" value="Plug_dom"/>
</dbReference>
<keyword evidence="7 17" id="KW-0732">Signal</keyword>
<feature type="region of interest" description="Disordered" evidence="16">
    <location>
        <begin position="539"/>
        <end position="560"/>
    </location>
</feature>
<comment type="subcellular location">
    <subcellularLocation>
        <location evidence="1 14">Cell outer membrane</location>
        <topology evidence="1 14">Multi-pass membrane protein</topology>
    </subcellularLocation>
</comment>
<evidence type="ECO:0000256" key="10">
    <source>
        <dbReference type="ARBA" id="ARBA00023077"/>
    </source>
</evidence>
<keyword evidence="5" id="KW-0410">Iron transport</keyword>
<comment type="similarity">
    <text evidence="2 14 15">Belongs to the TonB-dependent receptor family.</text>
</comment>
<keyword evidence="3 14" id="KW-0813">Transport</keyword>
<evidence type="ECO:0000256" key="4">
    <source>
        <dbReference type="ARBA" id="ARBA00022452"/>
    </source>
</evidence>
<accession>A0ABZ0Y4G4</accession>
<dbReference type="PROSITE" id="PS51257">
    <property type="entry name" value="PROKAR_LIPOPROTEIN"/>
    <property type="match status" value="1"/>
</dbReference>
<evidence type="ECO:0000313" key="19">
    <source>
        <dbReference type="EMBL" id="WQH06925.1"/>
    </source>
</evidence>
<evidence type="ECO:0000313" key="20">
    <source>
        <dbReference type="Proteomes" id="UP001326110"/>
    </source>
</evidence>
<evidence type="ECO:0000256" key="5">
    <source>
        <dbReference type="ARBA" id="ARBA00022496"/>
    </source>
</evidence>
<organism evidence="19 20">
    <name type="scientific">Duganella zoogloeoides</name>
    <dbReference type="NCBI Taxonomy" id="75659"/>
    <lineage>
        <taxon>Bacteria</taxon>
        <taxon>Pseudomonadati</taxon>
        <taxon>Pseudomonadota</taxon>
        <taxon>Betaproteobacteria</taxon>
        <taxon>Burkholderiales</taxon>
        <taxon>Oxalobacteraceae</taxon>
        <taxon>Telluria group</taxon>
        <taxon>Duganella</taxon>
    </lineage>
</organism>
<keyword evidence="20" id="KW-1185">Reference proteome</keyword>
<gene>
    <name evidence="19" type="ORF">SR858_11510</name>
</gene>
<keyword evidence="11 14" id="KW-0472">Membrane</keyword>
<keyword evidence="9" id="KW-0406">Ion transport</keyword>
<dbReference type="RefSeq" id="WP_019920934.1">
    <property type="nucleotide sequence ID" value="NZ_CP140152.1"/>
</dbReference>
<dbReference type="SUPFAM" id="SSF56935">
    <property type="entry name" value="Porins"/>
    <property type="match status" value="1"/>
</dbReference>
<dbReference type="InterPro" id="IPR039426">
    <property type="entry name" value="TonB-dep_rcpt-like"/>
</dbReference>
<dbReference type="Pfam" id="PF07715">
    <property type="entry name" value="Plug"/>
    <property type="match status" value="1"/>
</dbReference>
<evidence type="ECO:0000256" key="14">
    <source>
        <dbReference type="PROSITE-ProRule" id="PRU01360"/>
    </source>
</evidence>
<evidence type="ECO:0000256" key="9">
    <source>
        <dbReference type="ARBA" id="ARBA00023065"/>
    </source>
</evidence>
<dbReference type="InterPro" id="IPR036942">
    <property type="entry name" value="Beta-barrel_TonB_sf"/>
</dbReference>
<dbReference type="InterPro" id="IPR010105">
    <property type="entry name" value="TonB_sidphr_rcpt"/>
</dbReference>
<evidence type="ECO:0000256" key="12">
    <source>
        <dbReference type="ARBA" id="ARBA00023170"/>
    </source>
</evidence>
<dbReference type="Pfam" id="PF00593">
    <property type="entry name" value="TonB_dep_Rec_b-barrel"/>
    <property type="match status" value="1"/>
</dbReference>
<keyword evidence="10 15" id="KW-0798">TonB box</keyword>
<keyword evidence="13 14" id="KW-0998">Cell outer membrane</keyword>
<evidence type="ECO:0000256" key="17">
    <source>
        <dbReference type="SAM" id="SignalP"/>
    </source>
</evidence>
<feature type="compositionally biased region" description="Polar residues" evidence="16">
    <location>
        <begin position="551"/>
        <end position="560"/>
    </location>
</feature>
<keyword evidence="12 19" id="KW-0675">Receptor</keyword>
<proteinExistence type="inferred from homology"/>
<keyword evidence="8" id="KW-0408">Iron</keyword>
<dbReference type="Gene3D" id="2.170.130.10">
    <property type="entry name" value="TonB-dependent receptor, plug domain"/>
    <property type="match status" value="1"/>
</dbReference>
<dbReference type="PANTHER" id="PTHR32552:SF68">
    <property type="entry name" value="FERRICHROME OUTER MEMBRANE TRANSPORTER_PHAGE RECEPTOR"/>
    <property type="match status" value="1"/>
</dbReference>
<evidence type="ECO:0000256" key="8">
    <source>
        <dbReference type="ARBA" id="ARBA00023004"/>
    </source>
</evidence>
<dbReference type="Proteomes" id="UP001326110">
    <property type="component" value="Chromosome"/>
</dbReference>
<keyword evidence="6 14" id="KW-0812">Transmembrane</keyword>
<name>A0ABZ0Y4G4_9BURK</name>
<dbReference type="CDD" id="cd01347">
    <property type="entry name" value="ligand_gated_channel"/>
    <property type="match status" value="1"/>
</dbReference>
<evidence type="ECO:0000256" key="1">
    <source>
        <dbReference type="ARBA" id="ARBA00004571"/>
    </source>
</evidence>
<dbReference type="PROSITE" id="PS52016">
    <property type="entry name" value="TONB_DEPENDENT_REC_3"/>
    <property type="match status" value="1"/>
</dbReference>
<evidence type="ECO:0000256" key="13">
    <source>
        <dbReference type="ARBA" id="ARBA00023237"/>
    </source>
</evidence>
<dbReference type="EMBL" id="CP140152">
    <property type="protein sequence ID" value="WQH06925.1"/>
    <property type="molecule type" value="Genomic_DNA"/>
</dbReference>
<evidence type="ECO:0000256" key="11">
    <source>
        <dbReference type="ARBA" id="ARBA00023136"/>
    </source>
</evidence>
<evidence type="ECO:0000259" key="18">
    <source>
        <dbReference type="SMART" id="SM00965"/>
    </source>
</evidence>
<evidence type="ECO:0000256" key="16">
    <source>
        <dbReference type="SAM" id="MobiDB-lite"/>
    </source>
</evidence>
<dbReference type="NCBIfam" id="TIGR01783">
    <property type="entry name" value="TonB-siderophor"/>
    <property type="match status" value="1"/>
</dbReference>
<feature type="domain" description="Secretin/TonB short N-terminal" evidence="18">
    <location>
        <begin position="51"/>
        <end position="102"/>
    </location>
</feature>
<dbReference type="Gene3D" id="3.55.50.30">
    <property type="match status" value="1"/>
</dbReference>
<evidence type="ECO:0000256" key="6">
    <source>
        <dbReference type="ARBA" id="ARBA00022692"/>
    </source>
</evidence>
<dbReference type="InterPro" id="IPR011662">
    <property type="entry name" value="Secretin/TonB_short_N"/>
</dbReference>
<evidence type="ECO:0000256" key="7">
    <source>
        <dbReference type="ARBA" id="ARBA00022729"/>
    </source>
</evidence>
<dbReference type="PANTHER" id="PTHR32552">
    <property type="entry name" value="FERRICHROME IRON RECEPTOR-RELATED"/>
    <property type="match status" value="1"/>
</dbReference>
<dbReference type="InterPro" id="IPR037066">
    <property type="entry name" value="Plug_dom_sf"/>
</dbReference>
<evidence type="ECO:0000256" key="15">
    <source>
        <dbReference type="RuleBase" id="RU003357"/>
    </source>
</evidence>